<sequence>MRLSGPLLTTIRTSHTCRVWRLLLLDSPSIWGKLINLDFLYFRPNLHYELIMRTRNAPLWTKGSELLFHPASNTCPKNTLLMPFLQEHWKRIHFLRLSLSTWDLFEELWAAFSQDAPQLRHVEICNPRLHWTNQICPSYDPLFKQQELFAGCAPLLNSFSCALFPIRPSAPWIPQLIHFDSRAAHYPFSTSHDIVLTLLRMTRLEELRITLKDFTPQVEQQLKVRDCLAFPHLRDVTLNAGASVCRWFMGCLVAPEQLQTIRVLVQGATFVDGQPVLNQFTKMISRALAVSQIRLRFLHLKLTTRTIHLHTGSNTHQTDNDEAIPDEVLYRLKTLPPSGEHQSDLPCFDLPPVSFVTHLSIDISSSLVTEHLPKYLEDLMKSFISVTNLSGPGHIISILLKLGAALLPALEVIQQTTEEDIPQDLITEFGFRRSAYGNGAIQIKPPPT</sequence>
<name>A0A9P6EAM5_9AGAR</name>
<dbReference type="EMBL" id="MU157885">
    <property type="protein sequence ID" value="KAF9525369.1"/>
    <property type="molecule type" value="Genomic_DNA"/>
</dbReference>
<dbReference type="OrthoDB" id="2985369at2759"/>
<evidence type="ECO:0000313" key="1">
    <source>
        <dbReference type="EMBL" id="KAF9525369.1"/>
    </source>
</evidence>
<accession>A0A9P6EAM5</accession>
<evidence type="ECO:0008006" key="3">
    <source>
        <dbReference type="Google" id="ProtNLM"/>
    </source>
</evidence>
<keyword evidence="2" id="KW-1185">Reference proteome</keyword>
<dbReference type="AlphaFoldDB" id="A0A9P6EAM5"/>
<comment type="caution">
    <text evidence="1">The sequence shown here is derived from an EMBL/GenBank/DDBJ whole genome shotgun (WGS) entry which is preliminary data.</text>
</comment>
<organism evidence="1 2">
    <name type="scientific">Crepidotus variabilis</name>
    <dbReference type="NCBI Taxonomy" id="179855"/>
    <lineage>
        <taxon>Eukaryota</taxon>
        <taxon>Fungi</taxon>
        <taxon>Dikarya</taxon>
        <taxon>Basidiomycota</taxon>
        <taxon>Agaricomycotina</taxon>
        <taxon>Agaricomycetes</taxon>
        <taxon>Agaricomycetidae</taxon>
        <taxon>Agaricales</taxon>
        <taxon>Agaricineae</taxon>
        <taxon>Crepidotaceae</taxon>
        <taxon>Crepidotus</taxon>
    </lineage>
</organism>
<dbReference type="Proteomes" id="UP000807306">
    <property type="component" value="Unassembled WGS sequence"/>
</dbReference>
<proteinExistence type="predicted"/>
<evidence type="ECO:0000313" key="2">
    <source>
        <dbReference type="Proteomes" id="UP000807306"/>
    </source>
</evidence>
<reference evidence="1" key="1">
    <citation type="submission" date="2020-11" db="EMBL/GenBank/DDBJ databases">
        <authorList>
            <consortium name="DOE Joint Genome Institute"/>
            <person name="Ahrendt S."/>
            <person name="Riley R."/>
            <person name="Andreopoulos W."/>
            <person name="Labutti K."/>
            <person name="Pangilinan J."/>
            <person name="Ruiz-Duenas F.J."/>
            <person name="Barrasa J.M."/>
            <person name="Sanchez-Garcia M."/>
            <person name="Camarero S."/>
            <person name="Miyauchi S."/>
            <person name="Serrano A."/>
            <person name="Linde D."/>
            <person name="Babiker R."/>
            <person name="Drula E."/>
            <person name="Ayuso-Fernandez I."/>
            <person name="Pacheco R."/>
            <person name="Padilla G."/>
            <person name="Ferreira P."/>
            <person name="Barriuso J."/>
            <person name="Kellner H."/>
            <person name="Castanera R."/>
            <person name="Alfaro M."/>
            <person name="Ramirez L."/>
            <person name="Pisabarro A.G."/>
            <person name="Kuo A."/>
            <person name="Tritt A."/>
            <person name="Lipzen A."/>
            <person name="He G."/>
            <person name="Yan M."/>
            <person name="Ng V."/>
            <person name="Cullen D."/>
            <person name="Martin F."/>
            <person name="Rosso M.-N."/>
            <person name="Henrissat B."/>
            <person name="Hibbett D."/>
            <person name="Martinez A.T."/>
            <person name="Grigoriev I.V."/>
        </authorList>
    </citation>
    <scope>NUCLEOTIDE SEQUENCE</scope>
    <source>
        <strain evidence="1">CBS 506.95</strain>
    </source>
</reference>
<gene>
    <name evidence="1" type="ORF">CPB83DRAFT_859716</name>
</gene>
<protein>
    <recommendedName>
        <fullName evidence="3">F-box domain-containing protein</fullName>
    </recommendedName>
</protein>